<evidence type="ECO:0000313" key="5">
    <source>
        <dbReference type="EMBL" id="TQV82263.1"/>
    </source>
</evidence>
<evidence type="ECO:0000313" key="6">
    <source>
        <dbReference type="Proteomes" id="UP000315252"/>
    </source>
</evidence>
<dbReference type="InterPro" id="IPR013785">
    <property type="entry name" value="Aldolase_TIM"/>
</dbReference>
<keyword evidence="6" id="KW-1185">Reference proteome</keyword>
<comment type="caution">
    <text evidence="5">The sequence shown here is derived from an EMBL/GenBank/DDBJ whole genome shotgun (WGS) entry which is preliminary data.</text>
</comment>
<dbReference type="OrthoDB" id="9805277at2"/>
<comment type="cofactor">
    <cofactor evidence="1">
        <name>Zn(2+)</name>
        <dbReference type="ChEBI" id="CHEBI:29105"/>
    </cofactor>
</comment>
<dbReference type="PANTHER" id="PTHR37418">
    <property type="entry name" value="3-KETO-5-AMINOHEXANOATE CLEAVAGE ENZYME-RELATED"/>
    <property type="match status" value="1"/>
</dbReference>
<dbReference type="AlphaFoldDB" id="A0A545TYK9"/>
<dbReference type="EMBL" id="VHSH01000002">
    <property type="protein sequence ID" value="TQV82263.1"/>
    <property type="molecule type" value="Genomic_DNA"/>
</dbReference>
<dbReference type="RefSeq" id="WP_142895894.1">
    <property type="nucleotide sequence ID" value="NZ_ML660053.1"/>
</dbReference>
<keyword evidence="4" id="KW-0862">Zinc</keyword>
<gene>
    <name evidence="5" type="ORF">FKG95_08580</name>
</gene>
<evidence type="ECO:0000256" key="3">
    <source>
        <dbReference type="ARBA" id="ARBA00022723"/>
    </source>
</evidence>
<dbReference type="Proteomes" id="UP000315252">
    <property type="component" value="Unassembled WGS sequence"/>
</dbReference>
<dbReference type="GO" id="GO:0046872">
    <property type="term" value="F:metal ion binding"/>
    <property type="evidence" value="ECO:0007669"/>
    <property type="project" value="UniProtKB-KW"/>
</dbReference>
<accession>A0A545TYK9</accession>
<dbReference type="GO" id="GO:0043720">
    <property type="term" value="F:3-keto-5-aminohexanoate cleavage activity"/>
    <property type="evidence" value="ECO:0007669"/>
    <property type="project" value="InterPro"/>
</dbReference>
<dbReference type="PANTHER" id="PTHR37418:SF2">
    <property type="entry name" value="3-KETO-5-AMINOHEXANOATE CLEAVAGE ENZYME"/>
    <property type="match status" value="1"/>
</dbReference>
<evidence type="ECO:0000256" key="4">
    <source>
        <dbReference type="ARBA" id="ARBA00022833"/>
    </source>
</evidence>
<dbReference type="Pfam" id="PF05853">
    <property type="entry name" value="BKACE"/>
    <property type="match status" value="1"/>
</dbReference>
<dbReference type="InterPro" id="IPR008567">
    <property type="entry name" value="BKACE"/>
</dbReference>
<protein>
    <submittedName>
        <fullName evidence="5">3-keto-5-aminohexanoate cleavage protein</fullName>
    </submittedName>
</protein>
<evidence type="ECO:0000256" key="1">
    <source>
        <dbReference type="ARBA" id="ARBA00001947"/>
    </source>
</evidence>
<proteinExistence type="predicted"/>
<keyword evidence="3" id="KW-0479">Metal-binding</keyword>
<sequence length="282" mass="30512">MTSSATIMVAPNGARKTKSDHPEVPMTIAETAQTAAACAEAGATAIHAHIRDAQGAHILDAAVYRELLDAITRECGDKIFAQVTTEAVGIYQPEEQMAVMRELRPRGFSAALKELIASPEKETEAADFYHWALKEDIAVQHILYAAEEIHRFADLVRREVIPGGRHALLFVLGRYAKNLESEVEDLLPFIEALNASGLKSSSEWMVCGFGRSETASLAAAMALGGHARVGFENSLWHADGEIAESNAERVHVISAIAEHLGRGGQTLEDTSRVLGVRDTENS</sequence>
<organism evidence="5 6">
    <name type="scientific">Denitrobaculum tricleocarpae</name>
    <dbReference type="NCBI Taxonomy" id="2591009"/>
    <lineage>
        <taxon>Bacteria</taxon>
        <taxon>Pseudomonadati</taxon>
        <taxon>Pseudomonadota</taxon>
        <taxon>Alphaproteobacteria</taxon>
        <taxon>Rhodospirillales</taxon>
        <taxon>Rhodospirillaceae</taxon>
        <taxon>Denitrobaculum</taxon>
    </lineage>
</organism>
<keyword evidence="2" id="KW-0808">Transferase</keyword>
<name>A0A545TYK9_9PROT</name>
<dbReference type="Gene3D" id="3.20.20.70">
    <property type="entry name" value="Aldolase class I"/>
    <property type="match status" value="1"/>
</dbReference>
<reference evidence="5 6" key="1">
    <citation type="submission" date="2019-06" db="EMBL/GenBank/DDBJ databases">
        <title>Whole genome sequence for Rhodospirillaceae sp. R148.</title>
        <authorList>
            <person name="Wang G."/>
        </authorList>
    </citation>
    <scope>NUCLEOTIDE SEQUENCE [LARGE SCALE GENOMIC DNA]</scope>
    <source>
        <strain evidence="5 6">R148</strain>
    </source>
</reference>
<evidence type="ECO:0000256" key="2">
    <source>
        <dbReference type="ARBA" id="ARBA00022679"/>
    </source>
</evidence>